<dbReference type="InterPro" id="IPR011701">
    <property type="entry name" value="MFS"/>
</dbReference>
<dbReference type="GO" id="GO:0016020">
    <property type="term" value="C:membrane"/>
    <property type="evidence" value="ECO:0007669"/>
    <property type="project" value="UniProtKB-SubCell"/>
</dbReference>
<feature type="transmembrane region" description="Helical" evidence="7">
    <location>
        <begin position="12"/>
        <end position="32"/>
    </location>
</feature>
<keyword evidence="3" id="KW-0813">Transport</keyword>
<dbReference type="Proteomes" id="UP000006420">
    <property type="component" value="Unassembled WGS sequence"/>
</dbReference>
<proteinExistence type="inferred from homology"/>
<feature type="transmembrane region" description="Helical" evidence="7">
    <location>
        <begin position="558"/>
        <end position="579"/>
    </location>
</feature>
<dbReference type="SUPFAM" id="SSF103473">
    <property type="entry name" value="MFS general substrate transporter"/>
    <property type="match status" value="2"/>
</dbReference>
<dbReference type="InterPro" id="IPR039309">
    <property type="entry name" value="BT1"/>
</dbReference>
<dbReference type="InterPro" id="IPR020846">
    <property type="entry name" value="MFS_dom"/>
</dbReference>
<dbReference type="GeneID" id="99804684"/>
<evidence type="ECO:0000313" key="10">
    <source>
        <dbReference type="Proteomes" id="UP000006420"/>
    </source>
</evidence>
<feature type="transmembrane region" description="Helical" evidence="7">
    <location>
        <begin position="44"/>
        <end position="61"/>
    </location>
</feature>
<feature type="transmembrane region" description="Helical" evidence="7">
    <location>
        <begin position="105"/>
        <end position="130"/>
    </location>
</feature>
<keyword evidence="10" id="KW-1185">Reference proteome</keyword>
<accession>F8WYI0</accession>
<feature type="transmembrane region" description="Helical" evidence="7">
    <location>
        <begin position="585"/>
        <end position="606"/>
    </location>
</feature>
<feature type="transmembrane region" description="Helical" evidence="7">
    <location>
        <begin position="463"/>
        <end position="487"/>
    </location>
</feature>
<feature type="transmembrane region" description="Helical" evidence="7">
    <location>
        <begin position="364"/>
        <end position="383"/>
    </location>
</feature>
<feature type="transmembrane region" description="Helical" evidence="7">
    <location>
        <begin position="73"/>
        <end position="99"/>
    </location>
</feature>
<keyword evidence="5 7" id="KW-1133">Transmembrane helix</keyword>
<reference evidence="9 10" key="1">
    <citation type="submission" date="2011-04" db="EMBL/GenBank/DDBJ databases">
        <title>The Genome Sequence of Dysgonomonas mossii DSM 22836.</title>
        <authorList>
            <consortium name="The Broad Institute Genome Sequencing Platform"/>
            <person name="Earl A."/>
            <person name="Ward D."/>
            <person name="Feldgarden M."/>
            <person name="Gevers D."/>
            <person name="Pudlo N."/>
            <person name="Martens E."/>
            <person name="Allen-Vercoe E."/>
            <person name="Young S.K."/>
            <person name="Zeng Q."/>
            <person name="Gargeya S."/>
            <person name="Fitzgerald M."/>
            <person name="Haas B."/>
            <person name="Abouelleil A."/>
            <person name="Alvarado L."/>
            <person name="Arachchi H.M."/>
            <person name="Berlin A."/>
            <person name="Brown A."/>
            <person name="Chapman S.B."/>
            <person name="Chen Z."/>
            <person name="Dunbar C."/>
            <person name="Freedman E."/>
            <person name="Gearin G."/>
            <person name="Gellesch M."/>
            <person name="Goldberg J."/>
            <person name="Griggs A."/>
            <person name="Gujja S."/>
            <person name="Heiman D."/>
            <person name="Howarth C."/>
            <person name="Larson L."/>
            <person name="Lui A."/>
            <person name="MacDonald P.J.P."/>
            <person name="Mehta T."/>
            <person name="Montmayeur A."/>
            <person name="Murphy C."/>
            <person name="Neiman D."/>
            <person name="Pearson M."/>
            <person name="Priest M."/>
            <person name="Roberts A."/>
            <person name="Saif S."/>
            <person name="Shea T."/>
            <person name="Shenoy N."/>
            <person name="Sisk P."/>
            <person name="Stolte C."/>
            <person name="Sykes S."/>
            <person name="Yandava C."/>
            <person name="Wortman J."/>
            <person name="Nusbaum C."/>
            <person name="Birren B."/>
        </authorList>
    </citation>
    <scope>NUCLEOTIDE SEQUENCE [LARGE SCALE GENOMIC DNA]</scope>
    <source>
        <strain evidence="9 10">DSM 22836</strain>
    </source>
</reference>
<dbReference type="PANTHER" id="PTHR12778:SF10">
    <property type="entry name" value="MAJOR FACILITATOR SUPERFAMILY DOMAIN-CONTAINING PROTEIN 3"/>
    <property type="match status" value="1"/>
</dbReference>
<dbReference type="Pfam" id="PF03092">
    <property type="entry name" value="BT1"/>
    <property type="match status" value="1"/>
</dbReference>
<evidence type="ECO:0000256" key="3">
    <source>
        <dbReference type="ARBA" id="ARBA00022448"/>
    </source>
</evidence>
<dbReference type="AlphaFoldDB" id="F8WYI0"/>
<dbReference type="EMBL" id="ADLW01000004">
    <property type="protein sequence ID" value="EGK04312.1"/>
    <property type="molecule type" value="Genomic_DNA"/>
</dbReference>
<dbReference type="PROSITE" id="PS50850">
    <property type="entry name" value="MFS"/>
    <property type="match status" value="1"/>
</dbReference>
<gene>
    <name evidence="9" type="ORF">HMPREF9456_01340</name>
</gene>
<comment type="subcellular location">
    <subcellularLocation>
        <location evidence="1">Membrane</location>
        <topology evidence="1">Multi-pass membrane protein</topology>
    </subcellularLocation>
</comment>
<comment type="caution">
    <text evidence="9">The sequence shown here is derived from an EMBL/GenBank/DDBJ whole genome shotgun (WGS) entry which is preliminary data.</text>
</comment>
<dbReference type="GO" id="GO:0022857">
    <property type="term" value="F:transmembrane transporter activity"/>
    <property type="evidence" value="ECO:0007669"/>
    <property type="project" value="InterPro"/>
</dbReference>
<organism evidence="9 10">
    <name type="scientific">Dysgonomonas mossii DSM 22836</name>
    <dbReference type="NCBI Taxonomy" id="742767"/>
    <lineage>
        <taxon>Bacteria</taxon>
        <taxon>Pseudomonadati</taxon>
        <taxon>Bacteroidota</taxon>
        <taxon>Bacteroidia</taxon>
        <taxon>Bacteroidales</taxon>
        <taxon>Dysgonomonadaceae</taxon>
        <taxon>Dysgonomonas</taxon>
    </lineage>
</organism>
<feature type="transmembrane region" description="Helical" evidence="7">
    <location>
        <begin position="520"/>
        <end position="546"/>
    </location>
</feature>
<dbReference type="Pfam" id="PF07690">
    <property type="entry name" value="MFS_1"/>
    <property type="match status" value="1"/>
</dbReference>
<evidence type="ECO:0000313" key="9">
    <source>
        <dbReference type="EMBL" id="EGK04312.1"/>
    </source>
</evidence>
<protein>
    <recommendedName>
        <fullName evidence="8">Major facilitator superfamily (MFS) profile domain-containing protein</fullName>
    </recommendedName>
</protein>
<evidence type="ECO:0000259" key="8">
    <source>
        <dbReference type="PROSITE" id="PS50850"/>
    </source>
</evidence>
<sequence length="623" mass="70032">MKENKKSPWAWIPSLYLAEGLPYVAVMTISVIMYKRMGISNTDIALYTSWLYLPWVIKPFWSPFVDLLKTKRWWIVTMQILIGAGFAGIAFTIPLPVFFQATLAFFWLLAFSSATHDIAADGFYMLGLNTNDQAKYVGIRSTFYRIATIMGQGVLIILAGFLESTSGCEPLKLNIDASPQYTQSTLFVPEVQNITEQDGDIHFIVNEAVVKIGTHGVNKDSLKVFMDSVVKLNQNNGFTAKEHTSNTLIIEKEESLWTKNVSKPLGNWIKTNFGEKRFVTKSEHTGNIALVAVWLSKRPEDGKEMVLNTSINRGDNSISLIHGERLAFTESNWNKPAYLIFQVDPKLTTASSAEYKGLSGNIPFAWSITFFVLAGLFMFFSFYHRVVLPKPDSDKPHEHITAKSIFKEFEITFRSFFKKPQALAAIFFMLTYRFSEAQLLKLINPFLLDSKDIGGLGLTTGEVGLVYGTIGIIGLTLGGIIGGFVAAKGGLRKWLWPMTLSMLLTIATFLYLSFTQTDSLIIINICIFIEQFGYGFGFTAYMLYLIYFSEGTHKTAHYAFCTGFMALGMMIPGMFAGWLQEQLGYNHFFIWVMICSIIPIIAVSLLKINPNYGKATEKESEKQ</sequence>
<dbReference type="STRING" id="742767.HMPREF9456_01340"/>
<dbReference type="Gene3D" id="1.20.1250.20">
    <property type="entry name" value="MFS general substrate transporter like domains"/>
    <property type="match status" value="2"/>
</dbReference>
<keyword evidence="6 7" id="KW-0472">Membrane</keyword>
<comment type="similarity">
    <text evidence="2">Belongs to the major facilitator superfamily. Folate-biopterin transporter (TC 2.A.71) family.</text>
</comment>
<dbReference type="InterPro" id="IPR036259">
    <property type="entry name" value="MFS_trans_sf"/>
</dbReference>
<keyword evidence="4 7" id="KW-0812">Transmembrane</keyword>
<dbReference type="RefSeq" id="WP_006842711.1">
    <property type="nucleotide sequence ID" value="NZ_AQWJ01000002.1"/>
</dbReference>
<evidence type="ECO:0000256" key="4">
    <source>
        <dbReference type="ARBA" id="ARBA00022692"/>
    </source>
</evidence>
<dbReference type="OrthoDB" id="9787815at2"/>
<name>F8WYI0_9BACT</name>
<evidence type="ECO:0000256" key="2">
    <source>
        <dbReference type="ARBA" id="ARBA00007015"/>
    </source>
</evidence>
<evidence type="ECO:0000256" key="6">
    <source>
        <dbReference type="ARBA" id="ARBA00023136"/>
    </source>
</evidence>
<dbReference type="PANTHER" id="PTHR12778">
    <property type="entry name" value="SOLUTE CARRIER FAMILY 33 ACETYL-COA TRANSPORTER -RELATED"/>
    <property type="match status" value="1"/>
</dbReference>
<dbReference type="InterPro" id="IPR004752">
    <property type="entry name" value="AmpG_permease/AT-1"/>
</dbReference>
<dbReference type="eggNOG" id="COG2814">
    <property type="taxonomic scope" value="Bacteria"/>
</dbReference>
<feature type="transmembrane region" description="Helical" evidence="7">
    <location>
        <begin position="142"/>
        <end position="162"/>
    </location>
</feature>
<evidence type="ECO:0000256" key="7">
    <source>
        <dbReference type="SAM" id="Phobius"/>
    </source>
</evidence>
<dbReference type="HOGENOM" id="CLU_029352_0_0_10"/>
<evidence type="ECO:0000256" key="5">
    <source>
        <dbReference type="ARBA" id="ARBA00022989"/>
    </source>
</evidence>
<feature type="transmembrane region" description="Helical" evidence="7">
    <location>
        <begin position="494"/>
        <end position="514"/>
    </location>
</feature>
<feature type="domain" description="Major facilitator superfamily (MFS) profile" evidence="8">
    <location>
        <begin position="370"/>
        <end position="623"/>
    </location>
</feature>
<evidence type="ECO:0000256" key="1">
    <source>
        <dbReference type="ARBA" id="ARBA00004141"/>
    </source>
</evidence>